<dbReference type="Pfam" id="PF18052">
    <property type="entry name" value="Rx_N"/>
    <property type="match status" value="1"/>
</dbReference>
<feature type="domain" description="Disease resistance N-terminal" evidence="8">
    <location>
        <begin position="93"/>
        <end position="181"/>
    </location>
</feature>
<keyword evidence="2" id="KW-0433">Leucine-rich repeat</keyword>
<keyword evidence="3" id="KW-0677">Repeat</keyword>
<dbReference type="AlphaFoldDB" id="A0A8J5RZ82"/>
<dbReference type="PANTHER" id="PTHR23155:SF1241">
    <property type="entry name" value="DISEASE RESISTANCE RPP13-LIKE PROTEIN 1-RELATED"/>
    <property type="match status" value="1"/>
</dbReference>
<name>A0A8J5RZ82_ZIZPA</name>
<feature type="transmembrane region" description="Helical" evidence="6">
    <location>
        <begin position="64"/>
        <end position="87"/>
    </location>
</feature>
<evidence type="ECO:0000259" key="8">
    <source>
        <dbReference type="Pfam" id="PF18052"/>
    </source>
</evidence>
<evidence type="ECO:0000256" key="1">
    <source>
        <dbReference type="ARBA" id="ARBA00008894"/>
    </source>
</evidence>
<sequence>MLGQKCSKLGGLAKLEQRRVTCAPRCRNNAATAAVPRNGGKEIAAAWYAIPVAHEHLRQPSSHLVIGGSLMVGLGLTVGLAVGGWFASSVIGKFVNAASCYANDQLSWSKDMKSKLKKLDESQTQIKTLVDAAEHGTVELSPGLQSWLWQLRDAVEAADSVLDEIEHRRIHDEVTNGEKVSSSKKVLSFARRVLKADPVKQSLQEVLTMFDGVLTGLGIFAQALAVLHVASYAGESKVVANNLRETSSLESELKFFGRVNEVEDILKWILMDDSSVVSAMSVVGIGGLGKTALAQHVFNENALVGKFNKIWVHAASRFEPISIANKMLKSVMDVNCDFDLDGAHRRLKEKLMGKRFLLVLDDVWNDADRETWNTIIAPLRFAGGGSKILLTTRLGSVADMIGKVVGRHTRINLEGLKKEEYLLLFNQHAFAGVTDPDDYGRLPSIGLEISEKLNGIPLAAKTIGAMLNSRLDDEYWTQILETRILDIEKDDIDLMTKGYSSLMSTLRLSYQDLHINLQRCFRYCSIFPQGHEFTKEDLVQLWIAAGLIPQPRNDNQTLEDVACGYFDDLVRKSFFDLKVSFYVIHDLLHELAQSVAVGECFRVDCDDHAQIMGTTRHLYMETIDILALKKIPQLKYLRTLILHFNGDEPELSDVINNMLRGAANLRVLELSIKSLQVVPESIE</sequence>
<accession>A0A8J5RZ82</accession>
<dbReference type="PANTHER" id="PTHR23155">
    <property type="entry name" value="DISEASE RESISTANCE PROTEIN RP"/>
    <property type="match status" value="1"/>
</dbReference>
<evidence type="ECO:0000256" key="6">
    <source>
        <dbReference type="SAM" id="Phobius"/>
    </source>
</evidence>
<feature type="domain" description="Disease resistance protein winged helix" evidence="9">
    <location>
        <begin position="526"/>
        <end position="592"/>
    </location>
</feature>
<comment type="caution">
    <text evidence="10">The sequence shown here is derived from an EMBL/GenBank/DDBJ whole genome shotgun (WGS) entry which is preliminary data.</text>
</comment>
<dbReference type="InterPro" id="IPR041118">
    <property type="entry name" value="Rx_N"/>
</dbReference>
<gene>
    <name evidence="10" type="ORF">GUJ93_ZPchr0008g11989</name>
</gene>
<dbReference type="InterPro" id="IPR002182">
    <property type="entry name" value="NB-ARC"/>
</dbReference>
<dbReference type="InterPro" id="IPR058922">
    <property type="entry name" value="WHD_DRP"/>
</dbReference>
<evidence type="ECO:0000313" key="11">
    <source>
        <dbReference type="Proteomes" id="UP000729402"/>
    </source>
</evidence>
<keyword evidence="4" id="KW-0547">Nucleotide-binding</keyword>
<comment type="similarity">
    <text evidence="1">Belongs to the disease resistance NB-LRR family.</text>
</comment>
<feature type="domain" description="NB-ARC" evidence="7">
    <location>
        <begin position="261"/>
        <end position="431"/>
    </location>
</feature>
<evidence type="ECO:0000256" key="3">
    <source>
        <dbReference type="ARBA" id="ARBA00022737"/>
    </source>
</evidence>
<dbReference type="InterPro" id="IPR044974">
    <property type="entry name" value="Disease_R_plants"/>
</dbReference>
<keyword evidence="6" id="KW-0472">Membrane</keyword>
<evidence type="ECO:0000313" key="10">
    <source>
        <dbReference type="EMBL" id="KAG8047676.1"/>
    </source>
</evidence>
<evidence type="ECO:0000256" key="2">
    <source>
        <dbReference type="ARBA" id="ARBA00022614"/>
    </source>
</evidence>
<dbReference type="Proteomes" id="UP000729402">
    <property type="component" value="Unassembled WGS sequence"/>
</dbReference>
<evidence type="ECO:0000256" key="4">
    <source>
        <dbReference type="ARBA" id="ARBA00022741"/>
    </source>
</evidence>
<keyword evidence="5" id="KW-0611">Plant defense</keyword>
<keyword evidence="11" id="KW-1185">Reference proteome</keyword>
<evidence type="ECO:0008006" key="12">
    <source>
        <dbReference type="Google" id="ProtNLM"/>
    </source>
</evidence>
<protein>
    <recommendedName>
        <fullName evidence="12">NB-ARC domain-containing protein</fullName>
    </recommendedName>
</protein>
<dbReference type="EMBL" id="JAAALK010000290">
    <property type="protein sequence ID" value="KAG8047676.1"/>
    <property type="molecule type" value="Genomic_DNA"/>
</dbReference>
<proteinExistence type="inferred from homology"/>
<dbReference type="Pfam" id="PF00931">
    <property type="entry name" value="NB-ARC"/>
    <property type="match status" value="1"/>
</dbReference>
<keyword evidence="6" id="KW-0812">Transmembrane</keyword>
<evidence type="ECO:0000259" key="7">
    <source>
        <dbReference type="Pfam" id="PF00931"/>
    </source>
</evidence>
<dbReference type="GO" id="GO:0043531">
    <property type="term" value="F:ADP binding"/>
    <property type="evidence" value="ECO:0007669"/>
    <property type="project" value="InterPro"/>
</dbReference>
<dbReference type="Pfam" id="PF23559">
    <property type="entry name" value="WHD_DRP"/>
    <property type="match status" value="1"/>
</dbReference>
<organism evidence="10 11">
    <name type="scientific">Zizania palustris</name>
    <name type="common">Northern wild rice</name>
    <dbReference type="NCBI Taxonomy" id="103762"/>
    <lineage>
        <taxon>Eukaryota</taxon>
        <taxon>Viridiplantae</taxon>
        <taxon>Streptophyta</taxon>
        <taxon>Embryophyta</taxon>
        <taxon>Tracheophyta</taxon>
        <taxon>Spermatophyta</taxon>
        <taxon>Magnoliopsida</taxon>
        <taxon>Liliopsida</taxon>
        <taxon>Poales</taxon>
        <taxon>Poaceae</taxon>
        <taxon>BOP clade</taxon>
        <taxon>Oryzoideae</taxon>
        <taxon>Oryzeae</taxon>
        <taxon>Zizaniinae</taxon>
        <taxon>Zizania</taxon>
    </lineage>
</organism>
<reference evidence="10" key="1">
    <citation type="journal article" date="2021" name="bioRxiv">
        <title>Whole Genome Assembly and Annotation of Northern Wild Rice, Zizania palustris L., Supports a Whole Genome Duplication in the Zizania Genus.</title>
        <authorList>
            <person name="Haas M."/>
            <person name="Kono T."/>
            <person name="Macchietto M."/>
            <person name="Millas R."/>
            <person name="McGilp L."/>
            <person name="Shao M."/>
            <person name="Duquette J."/>
            <person name="Hirsch C.N."/>
            <person name="Kimball J."/>
        </authorList>
    </citation>
    <scope>NUCLEOTIDE SEQUENCE</scope>
    <source>
        <tissue evidence="10">Fresh leaf tissue</tissue>
    </source>
</reference>
<dbReference type="GO" id="GO:0098542">
    <property type="term" value="P:defense response to other organism"/>
    <property type="evidence" value="ECO:0007669"/>
    <property type="project" value="TreeGrafter"/>
</dbReference>
<evidence type="ECO:0000259" key="9">
    <source>
        <dbReference type="Pfam" id="PF23559"/>
    </source>
</evidence>
<reference evidence="10" key="2">
    <citation type="submission" date="2021-02" db="EMBL/GenBank/DDBJ databases">
        <authorList>
            <person name="Kimball J.A."/>
            <person name="Haas M.W."/>
            <person name="Macchietto M."/>
            <person name="Kono T."/>
            <person name="Duquette J."/>
            <person name="Shao M."/>
        </authorList>
    </citation>
    <scope>NUCLEOTIDE SEQUENCE</scope>
    <source>
        <tissue evidence="10">Fresh leaf tissue</tissue>
    </source>
</reference>
<evidence type="ECO:0000256" key="5">
    <source>
        <dbReference type="ARBA" id="ARBA00022821"/>
    </source>
</evidence>
<keyword evidence="6" id="KW-1133">Transmembrane helix</keyword>
<dbReference type="OrthoDB" id="6161812at2759"/>